<evidence type="ECO:0000313" key="2">
    <source>
        <dbReference type="Proteomes" id="UP000606463"/>
    </source>
</evidence>
<gene>
    <name evidence="1" type="ORF">EYH37_04280</name>
</gene>
<evidence type="ECO:0000313" key="1">
    <source>
        <dbReference type="EMBL" id="HIP98564.1"/>
    </source>
</evidence>
<dbReference type="AlphaFoldDB" id="A0A9D0YQ25"/>
<organism evidence="1 2">
    <name type="scientific">Aquifex aeolicus</name>
    <dbReference type="NCBI Taxonomy" id="63363"/>
    <lineage>
        <taxon>Bacteria</taxon>
        <taxon>Pseudomonadati</taxon>
        <taxon>Aquificota</taxon>
        <taxon>Aquificia</taxon>
        <taxon>Aquificales</taxon>
        <taxon>Aquificaceae</taxon>
        <taxon>Aquifex</taxon>
    </lineage>
</organism>
<dbReference type="Proteomes" id="UP000606463">
    <property type="component" value="Unassembled WGS sequence"/>
</dbReference>
<protein>
    <submittedName>
        <fullName evidence="1">Uncharacterized protein</fullName>
    </submittedName>
</protein>
<sequence length="512" mass="57181">MKLTRGVLFLVLPYLAGFGGDLAQLEKFFETKGVIVAKSENSLYVCDKGLPFFRKGFPVAVYRGTYIENPLTGKKKFVIVSQTAKGQIFQSFKENSLVKVSEDKGVKIGDICKLDYSAICFSGSKTVYEKLQNKLPLVWKKQEIPCRWTIEETSNGFEVLFNGREVYFLEKELPSFAYAPVKVSFRDLNIVLKPYELRDFKEIPVAVDAVAMGKLNLVAVAFPEKVTLYQRIGDTLTHLSDLPVPVGTLVGLRLIKLNNTVYLFGNVVTSDVEPVSFVAKLVGTNPVIIQKELPYLFGVLIKEDRALIVAQELKNGVFGKVYKVDLSGGQVSVGENLYFPTGFRADTALLTSDDRLAFIDAGGTLKIYRGNPKEGFSHLMDIEGEFGKSYTAVDIPSVVGDTSFRKLYFPPPPVEVQLFGFKGFLVAQNLTEKIVPLFGEKVLKFKGGRLVFVGENTKGFYEMKTLRGFEFEDALQGFAVDSRGTPLAVSGYKNPFLFKRGGKIYRLEFRYF</sequence>
<reference evidence="1" key="1">
    <citation type="journal article" date="2020" name="ISME J.">
        <title>Gammaproteobacteria mediating utilization of methyl-, sulfur- and petroleum organic compounds in deep ocean hydrothermal plumes.</title>
        <authorList>
            <person name="Zhou Z."/>
            <person name="Liu Y."/>
            <person name="Pan J."/>
            <person name="Cron B.R."/>
            <person name="Toner B.M."/>
            <person name="Anantharaman K."/>
            <person name="Breier J.A."/>
            <person name="Dick G.J."/>
            <person name="Li M."/>
        </authorList>
    </citation>
    <scope>NUCLEOTIDE SEQUENCE</scope>
    <source>
        <strain evidence="1">SZUA-1501</strain>
    </source>
</reference>
<name>A0A9D0YQ25_AQUAO</name>
<proteinExistence type="predicted"/>
<dbReference type="EMBL" id="DQVE01000046">
    <property type="protein sequence ID" value="HIP98564.1"/>
    <property type="molecule type" value="Genomic_DNA"/>
</dbReference>
<accession>A0A9D0YQ25</accession>
<comment type="caution">
    <text evidence="1">The sequence shown here is derived from an EMBL/GenBank/DDBJ whole genome shotgun (WGS) entry which is preliminary data.</text>
</comment>